<dbReference type="OrthoDB" id="10318208at2759"/>
<name>A0A2P5DUM7_PARAD</name>
<proteinExistence type="predicted"/>
<accession>A0A2P5DUM7</accession>
<evidence type="ECO:0000313" key="1">
    <source>
        <dbReference type="EMBL" id="PON77003.1"/>
    </source>
</evidence>
<keyword evidence="2" id="KW-1185">Reference proteome</keyword>
<protein>
    <submittedName>
        <fullName evidence="1">Uncharacterized protein</fullName>
    </submittedName>
</protein>
<reference evidence="2" key="1">
    <citation type="submission" date="2016-06" db="EMBL/GenBank/DDBJ databases">
        <title>Parallel loss of symbiosis genes in relatives of nitrogen-fixing non-legume Parasponia.</title>
        <authorList>
            <person name="Van Velzen R."/>
            <person name="Holmer R."/>
            <person name="Bu F."/>
            <person name="Rutten L."/>
            <person name="Van Zeijl A."/>
            <person name="Liu W."/>
            <person name="Santuari L."/>
            <person name="Cao Q."/>
            <person name="Sharma T."/>
            <person name="Shen D."/>
            <person name="Roswanjaya Y."/>
            <person name="Wardhani T."/>
            <person name="Kalhor M.S."/>
            <person name="Jansen J."/>
            <person name="Van den Hoogen J."/>
            <person name="Gungor B."/>
            <person name="Hartog M."/>
            <person name="Hontelez J."/>
            <person name="Verver J."/>
            <person name="Yang W.-C."/>
            <person name="Schijlen E."/>
            <person name="Repin R."/>
            <person name="Schilthuizen M."/>
            <person name="Schranz E."/>
            <person name="Heidstra R."/>
            <person name="Miyata K."/>
            <person name="Fedorova E."/>
            <person name="Kohlen W."/>
            <person name="Bisseling T."/>
            <person name="Smit S."/>
            <person name="Geurts R."/>
        </authorList>
    </citation>
    <scope>NUCLEOTIDE SEQUENCE [LARGE SCALE GENOMIC DNA]</scope>
    <source>
        <strain evidence="2">cv. WU1-14</strain>
    </source>
</reference>
<sequence>MVVVSPYKGILHHVIPQANRHVVRARDQQALPVRREFHLPHRVSMPIQHRDRDPEAPHIPHLNRFIHRPGNDTAVIVFVPITGQDLELVGRDNHGRAGLTHVPDADGAVPRGGGEHISMTRVPDGAVHAVSVLLECPHAGGAVQGPELDGVVPRRGDEGIASDRVVIGGLDLAGVLLEGANWVGGRGQGEVVELDGAIGYGGNDEVVVGLGPGDVIHAVGGVVRGELGDRGWGGPRGGGEFEDVEAAVAEDAEVLGGGDGEAVLVEGAELDGVAVEWGFEGGHRIGLWLLKTTFGFLVSDFLSFWEEGLESVYLGAVRYGGSKFSYYRELRRNFIKCALNKGYL</sequence>
<organism evidence="1 2">
    <name type="scientific">Parasponia andersonii</name>
    <name type="common">Sponia andersonii</name>
    <dbReference type="NCBI Taxonomy" id="3476"/>
    <lineage>
        <taxon>Eukaryota</taxon>
        <taxon>Viridiplantae</taxon>
        <taxon>Streptophyta</taxon>
        <taxon>Embryophyta</taxon>
        <taxon>Tracheophyta</taxon>
        <taxon>Spermatophyta</taxon>
        <taxon>Magnoliopsida</taxon>
        <taxon>eudicotyledons</taxon>
        <taxon>Gunneridae</taxon>
        <taxon>Pentapetalae</taxon>
        <taxon>rosids</taxon>
        <taxon>fabids</taxon>
        <taxon>Rosales</taxon>
        <taxon>Cannabaceae</taxon>
        <taxon>Parasponia</taxon>
    </lineage>
</organism>
<comment type="caution">
    <text evidence="1">The sequence shown here is derived from an EMBL/GenBank/DDBJ whole genome shotgun (WGS) entry which is preliminary data.</text>
</comment>
<dbReference type="AlphaFoldDB" id="A0A2P5DUM7"/>
<dbReference type="EMBL" id="JXTB01000015">
    <property type="protein sequence ID" value="PON77003.1"/>
    <property type="molecule type" value="Genomic_DNA"/>
</dbReference>
<evidence type="ECO:0000313" key="2">
    <source>
        <dbReference type="Proteomes" id="UP000237105"/>
    </source>
</evidence>
<dbReference type="Proteomes" id="UP000237105">
    <property type="component" value="Unassembled WGS sequence"/>
</dbReference>
<gene>
    <name evidence="1" type="ORF">PanWU01x14_030120</name>
</gene>